<dbReference type="AlphaFoldDB" id="A0A5N7BP97"/>
<evidence type="ECO:0000313" key="2">
    <source>
        <dbReference type="Proteomes" id="UP000326198"/>
    </source>
</evidence>
<evidence type="ECO:0000313" key="1">
    <source>
        <dbReference type="EMBL" id="KAE8383600.1"/>
    </source>
</evidence>
<keyword evidence="2" id="KW-1185">Reference proteome</keyword>
<name>A0A5N7BP97_9EURO</name>
<proteinExistence type="predicted"/>
<dbReference type="EMBL" id="ML736154">
    <property type="protein sequence ID" value="KAE8383600.1"/>
    <property type="molecule type" value="Genomic_DNA"/>
</dbReference>
<reference evidence="1 2" key="1">
    <citation type="submission" date="2019-04" db="EMBL/GenBank/DDBJ databases">
        <title>Friends and foes A comparative genomics studyof 23 Aspergillus species from section Flavi.</title>
        <authorList>
            <consortium name="DOE Joint Genome Institute"/>
            <person name="Kjaerbolling I."/>
            <person name="Vesth T."/>
            <person name="Frisvad J.C."/>
            <person name="Nybo J.L."/>
            <person name="Theobald S."/>
            <person name="Kildgaard S."/>
            <person name="Isbrandt T."/>
            <person name="Kuo A."/>
            <person name="Sato A."/>
            <person name="Lyhne E.K."/>
            <person name="Kogle M.E."/>
            <person name="Wiebenga A."/>
            <person name="Kun R.S."/>
            <person name="Lubbers R.J."/>
            <person name="Makela M.R."/>
            <person name="Barry K."/>
            <person name="Chovatia M."/>
            <person name="Clum A."/>
            <person name="Daum C."/>
            <person name="Haridas S."/>
            <person name="He G."/>
            <person name="LaButti K."/>
            <person name="Lipzen A."/>
            <person name="Mondo S."/>
            <person name="Riley R."/>
            <person name="Salamov A."/>
            <person name="Simmons B.A."/>
            <person name="Magnuson J.K."/>
            <person name="Henrissat B."/>
            <person name="Mortensen U.H."/>
            <person name="Larsen T.O."/>
            <person name="Devries R.P."/>
            <person name="Grigoriev I.V."/>
            <person name="Machida M."/>
            <person name="Baker S.E."/>
            <person name="Andersen M.R."/>
        </authorList>
    </citation>
    <scope>NUCLEOTIDE SEQUENCE [LARGE SCALE GENOMIC DNA]</scope>
    <source>
        <strain evidence="1 2">IBT 29228</strain>
    </source>
</reference>
<sequence>MYMSSPEADTGRIITAWEAFAWKQELDSGRPLIDVAGAKNPLPFTRRPSGISWHVLGKWIGRVDTSLRRTSNFSYRG</sequence>
<accession>A0A5N7BP97</accession>
<protein>
    <submittedName>
        <fullName evidence="1">Uncharacterized protein</fullName>
    </submittedName>
</protein>
<dbReference type="Proteomes" id="UP000326198">
    <property type="component" value="Unassembled WGS sequence"/>
</dbReference>
<gene>
    <name evidence="1" type="ORF">BDV26DRAFT_251285</name>
</gene>
<organism evidence="1 2">
    <name type="scientific">Aspergillus bertholletiae</name>
    <dbReference type="NCBI Taxonomy" id="1226010"/>
    <lineage>
        <taxon>Eukaryota</taxon>
        <taxon>Fungi</taxon>
        <taxon>Dikarya</taxon>
        <taxon>Ascomycota</taxon>
        <taxon>Pezizomycotina</taxon>
        <taxon>Eurotiomycetes</taxon>
        <taxon>Eurotiomycetidae</taxon>
        <taxon>Eurotiales</taxon>
        <taxon>Aspergillaceae</taxon>
        <taxon>Aspergillus</taxon>
        <taxon>Aspergillus subgen. Circumdati</taxon>
    </lineage>
</organism>